<dbReference type="InterPro" id="IPR023168">
    <property type="entry name" value="GatB_Yqey_C_2"/>
</dbReference>
<keyword evidence="2" id="KW-0547">Nucleotide-binding</keyword>
<keyword evidence="4" id="KW-0648">Protein biosynthesis</keyword>
<gene>
    <name evidence="7" type="ORF">A1Q2_03562</name>
</gene>
<dbReference type="GO" id="GO:0070681">
    <property type="term" value="P:glutaminyl-tRNAGln biosynthesis via transamidation"/>
    <property type="evidence" value="ECO:0007669"/>
    <property type="project" value="TreeGrafter"/>
</dbReference>
<organism evidence="7 8">
    <name type="scientific">Trichosporon asahii var. asahii (strain CBS 8904)</name>
    <name type="common">Yeast</name>
    <dbReference type="NCBI Taxonomy" id="1220162"/>
    <lineage>
        <taxon>Eukaryota</taxon>
        <taxon>Fungi</taxon>
        <taxon>Dikarya</taxon>
        <taxon>Basidiomycota</taxon>
        <taxon>Agaricomycotina</taxon>
        <taxon>Tremellomycetes</taxon>
        <taxon>Trichosporonales</taxon>
        <taxon>Trichosporonaceae</taxon>
        <taxon>Trichosporon</taxon>
    </lineage>
</organism>
<dbReference type="GO" id="GO:0050567">
    <property type="term" value="F:glutaminyl-tRNA synthase (glutamine-hydrolyzing) activity"/>
    <property type="evidence" value="ECO:0007669"/>
    <property type="project" value="TreeGrafter"/>
</dbReference>
<keyword evidence="3" id="KW-0067">ATP-binding</keyword>
<accession>K1VDZ8</accession>
<keyword evidence="1" id="KW-0436">Ligase</keyword>
<evidence type="ECO:0000256" key="4">
    <source>
        <dbReference type="ARBA" id="ARBA00022917"/>
    </source>
</evidence>
<dbReference type="InParanoid" id="K1VDZ8"/>
<dbReference type="GO" id="GO:0005739">
    <property type="term" value="C:mitochondrion"/>
    <property type="evidence" value="ECO:0007669"/>
    <property type="project" value="TreeGrafter"/>
</dbReference>
<dbReference type="GO" id="GO:0030956">
    <property type="term" value="C:glutamyl-tRNA(Gln) amidotransferase complex"/>
    <property type="evidence" value="ECO:0007669"/>
    <property type="project" value="TreeGrafter"/>
</dbReference>
<dbReference type="GO" id="GO:0005524">
    <property type="term" value="F:ATP binding"/>
    <property type="evidence" value="ECO:0007669"/>
    <property type="project" value="UniProtKB-KW"/>
</dbReference>
<dbReference type="AlphaFoldDB" id="K1VDZ8"/>
<dbReference type="Pfam" id="PF02934">
    <property type="entry name" value="GatB_N"/>
    <property type="match status" value="1"/>
</dbReference>
<keyword evidence="8" id="KW-1185">Reference proteome</keyword>
<dbReference type="SUPFAM" id="SSF55931">
    <property type="entry name" value="Glutamine synthetase/guanido kinase"/>
    <property type="match status" value="1"/>
</dbReference>
<dbReference type="InterPro" id="IPR014746">
    <property type="entry name" value="Gln_synth/guanido_kin_cat_dom"/>
</dbReference>
<dbReference type="InterPro" id="IPR003789">
    <property type="entry name" value="Asn/Gln_tRNA_amidoTrase-B-like"/>
</dbReference>
<sequence>MFSGTRLGARRVFFNRTALPLRASVRFQSNAAGTSEDGWELVVGLEIHAQLKTGRKLFSARKGSVDFAPGDQGVEREFSVGIHQLQIEQSMTVAGETLVDLNPEEAGAFVRKLQGILRRIGSGDGQPPRRRECLGAPPRRALQHALRDQECELGSEAERRRHIAHYESQPGVPLKQETRGLNELTGETFSLRSKEEAEDYRYMPDHNLPALAIRPAYLEKLREKVPEMPWETDTRLQKDYGLNRRDVDTLLSLDEYGGAGIAYFEAVVPEPTLGKKACNWYVHRAASAVAGANIRVTHELLGQLTKSGREWTPDVVPAPLLKELVLAVEGGKLTGSTARSVLKHVVENGSGAGKLEPLLEELGIQPSSADDLKALCEAVIAKLPKEAKKVRGGNDKVVMRLVGQVMKDSRGAADAQAARALLLELIRK</sequence>
<evidence type="ECO:0000259" key="6">
    <source>
        <dbReference type="SMART" id="SM00845"/>
    </source>
</evidence>
<comment type="caution">
    <text evidence="7">The sequence shown here is derived from an EMBL/GenBank/DDBJ whole genome shotgun (WGS) entry which is preliminary data.</text>
</comment>
<dbReference type="SUPFAM" id="SSF89095">
    <property type="entry name" value="GatB/YqeY motif"/>
    <property type="match status" value="2"/>
</dbReference>
<comment type="catalytic activity">
    <reaction evidence="5">
        <text>L-glutamyl-tRNA(Gln) + L-glutamine + ATP + H2O = L-glutaminyl-tRNA(Gln) + L-glutamate + ADP + phosphate + H(+)</text>
        <dbReference type="Rhea" id="RHEA:17521"/>
        <dbReference type="Rhea" id="RHEA-COMP:9681"/>
        <dbReference type="Rhea" id="RHEA-COMP:9684"/>
        <dbReference type="ChEBI" id="CHEBI:15377"/>
        <dbReference type="ChEBI" id="CHEBI:15378"/>
        <dbReference type="ChEBI" id="CHEBI:29985"/>
        <dbReference type="ChEBI" id="CHEBI:30616"/>
        <dbReference type="ChEBI" id="CHEBI:43474"/>
        <dbReference type="ChEBI" id="CHEBI:58359"/>
        <dbReference type="ChEBI" id="CHEBI:78520"/>
        <dbReference type="ChEBI" id="CHEBI:78521"/>
        <dbReference type="ChEBI" id="CHEBI:456216"/>
    </reaction>
</comment>
<name>K1VDZ8_TRIAC</name>
<dbReference type="HOGENOM" id="CLU_019240_4_0_1"/>
<dbReference type="STRING" id="1220162.K1VDZ8"/>
<dbReference type="PANTHER" id="PTHR11659:SF0">
    <property type="entry name" value="GLUTAMYL-TRNA(GLN) AMIDOTRANSFERASE SUBUNIT B, MITOCHONDRIAL"/>
    <property type="match status" value="1"/>
</dbReference>
<evidence type="ECO:0000313" key="7">
    <source>
        <dbReference type="EMBL" id="EKD02200.1"/>
    </source>
</evidence>
<dbReference type="InterPro" id="IPR017959">
    <property type="entry name" value="Asn/Gln-tRNA_amidoTrfase_suB/E"/>
</dbReference>
<dbReference type="Pfam" id="PF02637">
    <property type="entry name" value="GatB_Yqey"/>
    <property type="match status" value="1"/>
</dbReference>
<dbReference type="Proteomes" id="UP000006757">
    <property type="component" value="Unassembled WGS sequence"/>
</dbReference>
<evidence type="ECO:0000256" key="1">
    <source>
        <dbReference type="ARBA" id="ARBA00022598"/>
    </source>
</evidence>
<protein>
    <submittedName>
        <fullName evidence="7">Glutamyl-tRNA(Gln) amidotransferase</fullName>
    </submittedName>
</protein>
<dbReference type="eggNOG" id="KOG2438">
    <property type="taxonomic scope" value="Eukaryota"/>
</dbReference>
<dbReference type="EMBL" id="AMBO01000296">
    <property type="protein sequence ID" value="EKD02200.1"/>
    <property type="molecule type" value="Genomic_DNA"/>
</dbReference>
<dbReference type="PANTHER" id="PTHR11659">
    <property type="entry name" value="GLUTAMYL-TRNA GLN AMIDOTRANSFERASE SUBUNIT B MITOCHONDRIAL AND PROKARYOTIC PET112-RELATED"/>
    <property type="match status" value="1"/>
</dbReference>
<dbReference type="GO" id="GO:0016740">
    <property type="term" value="F:transferase activity"/>
    <property type="evidence" value="ECO:0007669"/>
    <property type="project" value="UniProtKB-KW"/>
</dbReference>
<evidence type="ECO:0000256" key="2">
    <source>
        <dbReference type="ARBA" id="ARBA00022741"/>
    </source>
</evidence>
<reference evidence="7 8" key="1">
    <citation type="journal article" date="2012" name="Eukaryot. Cell">
        <title>Genome sequence of the Trichosporon asahii environmental strain CBS 8904.</title>
        <authorList>
            <person name="Yang R.Y."/>
            <person name="Li H.T."/>
            <person name="Zhu H."/>
            <person name="Zhou G.P."/>
            <person name="Wang M."/>
            <person name="Wang L."/>
        </authorList>
    </citation>
    <scope>NUCLEOTIDE SEQUENCE [LARGE SCALE GENOMIC DNA]</scope>
    <source>
        <strain evidence="7 8">CBS 8904</strain>
    </source>
</reference>
<dbReference type="SMART" id="SM00845">
    <property type="entry name" value="GatB_Yqey"/>
    <property type="match status" value="1"/>
</dbReference>
<evidence type="ECO:0000256" key="3">
    <source>
        <dbReference type="ARBA" id="ARBA00022840"/>
    </source>
</evidence>
<dbReference type="GO" id="GO:0032543">
    <property type="term" value="P:mitochondrial translation"/>
    <property type="evidence" value="ECO:0007669"/>
    <property type="project" value="TreeGrafter"/>
</dbReference>
<keyword evidence="7" id="KW-0808">Transferase</keyword>
<dbReference type="InterPro" id="IPR006075">
    <property type="entry name" value="Asn/Gln-tRNA_Trfase_suB/E_cat"/>
</dbReference>
<feature type="domain" description="Asn/Gln amidotransferase" evidence="6">
    <location>
        <begin position="262"/>
        <end position="426"/>
    </location>
</feature>
<dbReference type="InterPro" id="IPR018027">
    <property type="entry name" value="Asn/Gln_amidotransferase"/>
</dbReference>
<evidence type="ECO:0000256" key="5">
    <source>
        <dbReference type="ARBA" id="ARBA00047913"/>
    </source>
</evidence>
<evidence type="ECO:0000313" key="8">
    <source>
        <dbReference type="Proteomes" id="UP000006757"/>
    </source>
</evidence>
<proteinExistence type="predicted"/>
<dbReference type="Gene3D" id="1.10.10.410">
    <property type="match status" value="1"/>
</dbReference>
<dbReference type="OrthoDB" id="1722066at2759"/>